<organism evidence="2 3">
    <name type="scientific">Papilio xuthus</name>
    <name type="common">Asian swallowtail butterfly</name>
    <dbReference type="NCBI Taxonomy" id="66420"/>
    <lineage>
        <taxon>Eukaryota</taxon>
        <taxon>Metazoa</taxon>
        <taxon>Ecdysozoa</taxon>
        <taxon>Arthropoda</taxon>
        <taxon>Hexapoda</taxon>
        <taxon>Insecta</taxon>
        <taxon>Pterygota</taxon>
        <taxon>Neoptera</taxon>
        <taxon>Endopterygota</taxon>
        <taxon>Lepidoptera</taxon>
        <taxon>Glossata</taxon>
        <taxon>Ditrysia</taxon>
        <taxon>Papilionoidea</taxon>
        <taxon>Papilionidae</taxon>
        <taxon>Papilioninae</taxon>
        <taxon>Papilio</taxon>
    </lineage>
</organism>
<evidence type="ECO:0000256" key="1">
    <source>
        <dbReference type="SAM" id="MobiDB-lite"/>
    </source>
</evidence>
<evidence type="ECO:0000313" key="3">
    <source>
        <dbReference type="Proteomes" id="UP000053268"/>
    </source>
</evidence>
<dbReference type="PANTHER" id="PTHR31859">
    <property type="entry name" value="TETRATRICOPEPTIDE REPEAT PROTEIN 39 FAMILY MEMBER"/>
    <property type="match status" value="1"/>
</dbReference>
<dbReference type="EMBL" id="KQ459594">
    <property type="protein sequence ID" value="KPI96047.1"/>
    <property type="molecule type" value="Genomic_DNA"/>
</dbReference>
<keyword evidence="3" id="KW-1185">Reference proteome</keyword>
<gene>
    <name evidence="2" type="ORF">RR46_06781</name>
</gene>
<dbReference type="InterPro" id="IPR019412">
    <property type="entry name" value="IML2/TPR_39"/>
</dbReference>
<dbReference type="PANTHER" id="PTHR31859:SF1">
    <property type="entry name" value="TETRATRICOPEPTIDE REPEAT PROTEIN 39C"/>
    <property type="match status" value="1"/>
</dbReference>
<feature type="region of interest" description="Disordered" evidence="1">
    <location>
        <begin position="109"/>
        <end position="138"/>
    </location>
</feature>
<dbReference type="Proteomes" id="UP000053268">
    <property type="component" value="Unassembled WGS sequence"/>
</dbReference>
<evidence type="ECO:0000313" key="2">
    <source>
        <dbReference type="EMBL" id="KPI96047.1"/>
    </source>
</evidence>
<name>A0A194PRW0_PAPXU</name>
<dbReference type="AlphaFoldDB" id="A0A194PRW0"/>
<reference evidence="2 3" key="1">
    <citation type="journal article" date="2015" name="Nat. Commun.">
        <title>Outbred genome sequencing and CRISPR/Cas9 gene editing in butterflies.</title>
        <authorList>
            <person name="Li X."/>
            <person name="Fan D."/>
            <person name="Zhang W."/>
            <person name="Liu G."/>
            <person name="Zhang L."/>
            <person name="Zhao L."/>
            <person name="Fang X."/>
            <person name="Chen L."/>
            <person name="Dong Y."/>
            <person name="Chen Y."/>
            <person name="Ding Y."/>
            <person name="Zhao R."/>
            <person name="Feng M."/>
            <person name="Zhu Y."/>
            <person name="Feng Y."/>
            <person name="Jiang X."/>
            <person name="Zhu D."/>
            <person name="Xiang H."/>
            <person name="Feng X."/>
            <person name="Li S."/>
            <person name="Wang J."/>
            <person name="Zhang G."/>
            <person name="Kronforst M.R."/>
            <person name="Wang W."/>
        </authorList>
    </citation>
    <scope>NUCLEOTIDE SEQUENCE [LARGE SCALE GENOMIC DNA]</scope>
    <source>
        <strain evidence="2">Ya'a_city_454_Px</strain>
        <tissue evidence="2">Whole body</tissue>
    </source>
</reference>
<protein>
    <submittedName>
        <fullName evidence="2">Tetratricopeptide repeat protein 39A</fullName>
    </submittedName>
</protein>
<accession>A0A194PRW0</accession>
<proteinExistence type="predicted"/>
<sequence length="378" mass="42600">MLYSFELACALEELAAFFSHDVKNIYMILNALRQSLHGHADGLQVNNGPSVVPVVNTDLMNLLPLFMELVATFKEQLHRSREQVEALFSRSETDDPAVSDVPDVPVVPDVPEAMDIPDVPDNQEQPQGVDDSVEQPAGPDRVLLNADRLREVREHSAILAICYRIRRRLKAEALQKLARMFHTEIMYSNACCLELLKRVMGGTLYDGMQLISGVQYFRIPGSSTMIPCIETLYLWNTLAAQADDAVPATRMLRLIEEARDSFRFNGSSSGMSRNTRDATLDFIRGCCLQRIGQTDAAINCFRNISSLENVPCNRPEDQFLIPFALLQEALYYYDTGVINTAHMIVSYVWDEYDNMSPAARTFCVAFANIMNVILRFPQ</sequence>